<evidence type="ECO:0000259" key="1">
    <source>
        <dbReference type="Pfam" id="PF15865"/>
    </source>
</evidence>
<dbReference type="PANTHER" id="PTHR12047:SF2">
    <property type="entry name" value="FANCONI ANEMIA GROUP A PROTEIN"/>
    <property type="match status" value="1"/>
</dbReference>
<dbReference type="InterPro" id="IPR003516">
    <property type="entry name" value="FANCA"/>
</dbReference>
<dbReference type="EMBL" id="PGGH01151115">
    <property type="protein sequence ID" value="NIG60063.1"/>
    <property type="molecule type" value="Genomic_DNA"/>
</dbReference>
<sequence length="330" mass="35736">MLVLRGFQKNADVRGTVDPAWMSQVAVAVLERMLASSPCDSDSIAFDSVLLKRHSPGFHFRLRHGSLAAGLAGEAWAGPACEPVSLSWASGVGGLQVPGCFASEPLLVREVPLSGADTVEWRKPAGVSSPETLCCICRFGVFSGHMYGSIISTECPKRFFCHTLTQILTHKPVLKVSDAVQMQREWSFARTPPLLSGLYRRAAFGSARGFHGSSKKALVFLFKFLSDLVPFEAPRYLQVHILHPPLVPSKYRALLTDYVALARTRLADLKASPSLPCCLPLLCLHGGQCLSGSSHVPVSLQVSVENMGLYEDLSSSGDVTEENHYPEVGA</sequence>
<gene>
    <name evidence="2" type="ORF">BU61_3715</name>
</gene>
<feature type="domain" description="Fanconi anaemia group A protein N-terminal" evidence="1">
    <location>
        <begin position="202"/>
        <end position="271"/>
    </location>
</feature>
<dbReference type="Pfam" id="PF15865">
    <property type="entry name" value="Fanconi_A_N"/>
    <property type="match status" value="2"/>
</dbReference>
<organism evidence="2 3">
    <name type="scientific">Pontoporia blainvillei</name>
    <name type="common">Franciscana</name>
    <name type="synonym">Delphinus blainvillei</name>
    <dbReference type="NCBI Taxonomy" id="48723"/>
    <lineage>
        <taxon>Eukaryota</taxon>
        <taxon>Metazoa</taxon>
        <taxon>Chordata</taxon>
        <taxon>Craniata</taxon>
        <taxon>Vertebrata</taxon>
        <taxon>Euteleostomi</taxon>
        <taxon>Mammalia</taxon>
        <taxon>Eutheria</taxon>
        <taxon>Laurasiatheria</taxon>
        <taxon>Artiodactyla</taxon>
        <taxon>Whippomorpha</taxon>
        <taxon>Cetacea</taxon>
        <taxon>Odontoceti</taxon>
        <taxon>Pontoporiidae</taxon>
        <taxon>Pontoporia</taxon>
    </lineage>
</organism>
<dbReference type="InterPro" id="IPR031729">
    <property type="entry name" value="Fanconi_A_N"/>
</dbReference>
<comment type="caution">
    <text evidence="2">The sequence shown here is derived from an EMBL/GenBank/DDBJ whole genome shotgun (WGS) entry which is preliminary data.</text>
</comment>
<evidence type="ECO:0000313" key="2">
    <source>
        <dbReference type="EMBL" id="NIG60063.1"/>
    </source>
</evidence>
<keyword evidence="3" id="KW-1185">Reference proteome</keyword>
<feature type="domain" description="Fanconi anaemia group A protein N-terminal" evidence="1">
    <location>
        <begin position="132"/>
        <end position="201"/>
    </location>
</feature>
<protein>
    <submittedName>
        <fullName evidence="2">Fanconi anemia, complementation group A</fullName>
    </submittedName>
</protein>
<reference evidence="2" key="1">
    <citation type="submission" date="2018-05" db="EMBL/GenBank/DDBJ databases">
        <authorList>
            <person name="Pedro S.L.S."/>
            <person name="Freitas R.C."/>
            <person name="Barreto A.S."/>
            <person name="Lima A.O.S."/>
        </authorList>
    </citation>
    <scope>NUCLEOTIDE SEQUENCE</scope>
    <source>
        <strain evidence="2">BP203</strain>
        <tissue evidence="2">Muscle</tissue>
    </source>
</reference>
<accession>A0ABX0S5Z3</accession>
<dbReference type="PANTHER" id="PTHR12047">
    <property type="entry name" value="FANCONI ANEMIA GROUP A PROTEIN"/>
    <property type="match status" value="1"/>
</dbReference>
<dbReference type="Proteomes" id="UP001165941">
    <property type="component" value="Unassembled WGS sequence"/>
</dbReference>
<evidence type="ECO:0000313" key="3">
    <source>
        <dbReference type="Proteomes" id="UP001165941"/>
    </source>
</evidence>
<name>A0ABX0S5Z3_PONBL</name>
<proteinExistence type="predicted"/>